<evidence type="ECO:0000256" key="3">
    <source>
        <dbReference type="HAMAP-Rule" id="MF_01385"/>
    </source>
</evidence>
<comment type="caution">
    <text evidence="4">The sequence shown here is derived from an EMBL/GenBank/DDBJ whole genome shotgun (WGS) entry which is preliminary data.</text>
</comment>
<accession>A0A423PF44</accession>
<keyword evidence="5" id="KW-1185">Reference proteome</keyword>
<dbReference type="Gene3D" id="1.10.4190.10">
    <property type="entry name" value="Urease accessory protein UreF"/>
    <property type="match status" value="1"/>
</dbReference>
<dbReference type="EMBL" id="AYKH01000043">
    <property type="protein sequence ID" value="ROO24190.1"/>
    <property type="molecule type" value="Genomic_DNA"/>
</dbReference>
<evidence type="ECO:0000256" key="2">
    <source>
        <dbReference type="ARBA" id="ARBA00023186"/>
    </source>
</evidence>
<keyword evidence="3" id="KW-0963">Cytoplasm</keyword>
<keyword evidence="2 3" id="KW-0143">Chaperone</keyword>
<comment type="subunit">
    <text evidence="3">UreD, UreF and UreG form a complex that acts as a GTP-hydrolysis-dependent molecular chaperone, activating the urease apoprotein by helping to assemble the nickel containing metallocenter of UreC. The UreE protein probably delivers the nickel.</text>
</comment>
<evidence type="ECO:0000313" key="5">
    <source>
        <dbReference type="Proteomes" id="UP000283993"/>
    </source>
</evidence>
<dbReference type="InterPro" id="IPR038277">
    <property type="entry name" value="UreF_sf"/>
</dbReference>
<protein>
    <recommendedName>
        <fullName evidence="3">Urease accessory protein UreF</fullName>
    </recommendedName>
</protein>
<reference evidence="4 5" key="1">
    <citation type="submission" date="2013-10" db="EMBL/GenBank/DDBJ databases">
        <title>Salinisphaera orenii MK-B5 Genome Sequencing.</title>
        <authorList>
            <person name="Lai Q."/>
            <person name="Li C."/>
            <person name="Shao Z."/>
        </authorList>
    </citation>
    <scope>NUCLEOTIDE SEQUENCE [LARGE SCALE GENOMIC DNA]</scope>
    <source>
        <strain evidence="4 5">MK-B5</strain>
    </source>
</reference>
<evidence type="ECO:0000256" key="1">
    <source>
        <dbReference type="ARBA" id="ARBA00022988"/>
    </source>
</evidence>
<dbReference type="Proteomes" id="UP000283993">
    <property type="component" value="Unassembled WGS sequence"/>
</dbReference>
<dbReference type="GO" id="GO:0016151">
    <property type="term" value="F:nickel cation binding"/>
    <property type="evidence" value="ECO:0007669"/>
    <property type="project" value="UniProtKB-UniRule"/>
</dbReference>
<dbReference type="InterPro" id="IPR002639">
    <property type="entry name" value="UreF"/>
</dbReference>
<gene>
    <name evidence="3" type="primary">ureF</name>
    <name evidence="4" type="ORF">SAOR_15375</name>
</gene>
<name>A0A423PF44_9GAMM</name>
<organism evidence="4 5">
    <name type="scientific">Salinisphaera orenii MK-B5</name>
    <dbReference type="NCBI Taxonomy" id="856730"/>
    <lineage>
        <taxon>Bacteria</taxon>
        <taxon>Pseudomonadati</taxon>
        <taxon>Pseudomonadota</taxon>
        <taxon>Gammaproteobacteria</taxon>
        <taxon>Salinisphaerales</taxon>
        <taxon>Salinisphaeraceae</taxon>
        <taxon>Salinisphaera</taxon>
    </lineage>
</organism>
<dbReference type="AlphaFoldDB" id="A0A423PF44"/>
<dbReference type="RefSeq" id="WP_123632207.1">
    <property type="nucleotide sequence ID" value="NZ_AYKH01000043.1"/>
</dbReference>
<dbReference type="PANTHER" id="PTHR33620:SF1">
    <property type="entry name" value="UREASE ACCESSORY PROTEIN F"/>
    <property type="match status" value="1"/>
</dbReference>
<dbReference type="PIRSF" id="PIRSF009467">
    <property type="entry name" value="Ureas_acces_UreF"/>
    <property type="match status" value="1"/>
</dbReference>
<comment type="function">
    <text evidence="3">Required for maturation of urease via the functional incorporation of the urease nickel metallocenter.</text>
</comment>
<dbReference type="Pfam" id="PF01730">
    <property type="entry name" value="UreF"/>
    <property type="match status" value="1"/>
</dbReference>
<sequence>MRAVASRLLMLQQADSFFPGGAVAWSWGLETLVAEAVIPTASRRSRQRARGAVGAGDDASDALRQFIVGQLTHRWACCDRAFLAAAWHVDGVLDDWISLDFELEAITLAAELRQGSRRLGASLLGVHAELGTAHAADYQRRVDTEEAPGHVAVLQGMLWRALGIDHEDALLASAHMLSTGLVSAALRLGVVGHLAGQLILAELQPVIRALLVTPVPDVSRASAFTPLAEMAVMRHETLSPRLFAN</sequence>
<comment type="similarity">
    <text evidence="3">Belongs to the UreF family.</text>
</comment>
<evidence type="ECO:0000313" key="4">
    <source>
        <dbReference type="EMBL" id="ROO24190.1"/>
    </source>
</evidence>
<comment type="subcellular location">
    <subcellularLocation>
        <location evidence="3">Cytoplasm</location>
    </subcellularLocation>
</comment>
<dbReference type="PANTHER" id="PTHR33620">
    <property type="entry name" value="UREASE ACCESSORY PROTEIN F"/>
    <property type="match status" value="1"/>
</dbReference>
<dbReference type="GO" id="GO:0005737">
    <property type="term" value="C:cytoplasm"/>
    <property type="evidence" value="ECO:0007669"/>
    <property type="project" value="UniProtKB-SubCell"/>
</dbReference>
<keyword evidence="1 3" id="KW-0996">Nickel insertion</keyword>
<dbReference type="HAMAP" id="MF_01385">
    <property type="entry name" value="UreF"/>
    <property type="match status" value="1"/>
</dbReference>
<proteinExistence type="inferred from homology"/>